<evidence type="ECO:0000313" key="2">
    <source>
        <dbReference type="EMBL" id="SVA15257.1"/>
    </source>
</evidence>
<sequence length="49" mass="5525">MKYVYPYKLFFSICIISVLGLSIFGALRPVVLEKVVDQNLTAQISEGFL</sequence>
<organism evidence="2">
    <name type="scientific">marine metagenome</name>
    <dbReference type="NCBI Taxonomy" id="408172"/>
    <lineage>
        <taxon>unclassified sequences</taxon>
        <taxon>metagenomes</taxon>
        <taxon>ecological metagenomes</taxon>
    </lineage>
</organism>
<accession>A0A381TKE5</accession>
<dbReference type="AlphaFoldDB" id="A0A381TKE5"/>
<keyword evidence="1" id="KW-1133">Transmembrane helix</keyword>
<protein>
    <submittedName>
        <fullName evidence="2">Uncharacterized protein</fullName>
    </submittedName>
</protein>
<keyword evidence="1" id="KW-0812">Transmembrane</keyword>
<feature type="transmembrane region" description="Helical" evidence="1">
    <location>
        <begin position="7"/>
        <end position="27"/>
    </location>
</feature>
<dbReference type="EMBL" id="UINC01004565">
    <property type="protein sequence ID" value="SVA15257.1"/>
    <property type="molecule type" value="Genomic_DNA"/>
</dbReference>
<feature type="non-terminal residue" evidence="2">
    <location>
        <position position="49"/>
    </location>
</feature>
<keyword evidence="1" id="KW-0472">Membrane</keyword>
<evidence type="ECO:0000256" key="1">
    <source>
        <dbReference type="SAM" id="Phobius"/>
    </source>
</evidence>
<gene>
    <name evidence="2" type="ORF">METZ01_LOCUS68111</name>
</gene>
<name>A0A381TKE5_9ZZZZ</name>
<reference evidence="2" key="1">
    <citation type="submission" date="2018-05" db="EMBL/GenBank/DDBJ databases">
        <authorList>
            <person name="Lanie J.A."/>
            <person name="Ng W.-L."/>
            <person name="Kazmierczak K.M."/>
            <person name="Andrzejewski T.M."/>
            <person name="Davidsen T.M."/>
            <person name="Wayne K.J."/>
            <person name="Tettelin H."/>
            <person name="Glass J.I."/>
            <person name="Rusch D."/>
            <person name="Podicherti R."/>
            <person name="Tsui H.-C.T."/>
            <person name="Winkler M.E."/>
        </authorList>
    </citation>
    <scope>NUCLEOTIDE SEQUENCE</scope>
</reference>
<proteinExistence type="predicted"/>